<dbReference type="Pfam" id="PF13553">
    <property type="entry name" value="FIIND"/>
    <property type="match status" value="1"/>
</dbReference>
<protein>
    <submittedName>
        <fullName evidence="8">Uncharacterized protein</fullName>
    </submittedName>
</protein>
<dbReference type="InterPro" id="IPR051249">
    <property type="entry name" value="NLRP_Inflammasome"/>
</dbReference>
<accession>A0AAN8DNB7</accession>
<sequence>MSSDALKYMLLKLSPIHLRLFCRRLAWWSSSSRPNLSDATLDISEITDFMVSIYTEDGALSKAANILRMMDCNDEADTLEPTEKHIIDMRRNRLIPNVTDVESVLDELITKGVIHQESYDKICALPTSEEKMKELLDGHLKSEEDKDIFYRIVDKWIPRFQCGSPAVYSESVDKLSSGGPPKFGRRKTTKIKMPTVVQVPEVHWITLKPEVICVDDEDTPIYSLQSDAGPFECGVSGLRWVCKEKVSLKYQFGSWEEHMERMEALHFIPGGPLLDVTVIAGKLEEAYLPHWICTEDNPEVLGKFSVLHIDTCGDVVEPVSEVTPSHVKLSQPHFSPRGVLMRAGFRIKINCKVLIFKTNLAFLTLHVYLIPSDPALQQTIKSKELSSGYKMIKKPYPQKSLKMGKYFTLKANLDSAEITPENLKLVYEGSDPNFCEVFIENPDSNFKLTLAHKSAPVWTCVIRKDDYTNTGDSQGMYEEELARMRPELVRNMSRELINQLLDDLLMDGVLNDGEKDSVLQENDTTADRARCLIDMPQHAIKGKRAKAQVRRNVARQVSVGLLRVHV</sequence>
<proteinExistence type="predicted"/>
<evidence type="ECO:0000256" key="1">
    <source>
        <dbReference type="ARBA" id="ARBA00004514"/>
    </source>
</evidence>
<dbReference type="GO" id="GO:0045087">
    <property type="term" value="P:innate immune response"/>
    <property type="evidence" value="ECO:0007669"/>
    <property type="project" value="UniProtKB-KW"/>
</dbReference>
<dbReference type="GO" id="GO:0042981">
    <property type="term" value="P:regulation of apoptotic process"/>
    <property type="evidence" value="ECO:0007669"/>
    <property type="project" value="InterPro"/>
</dbReference>
<keyword evidence="3" id="KW-0399">Innate immunity</keyword>
<dbReference type="InterPro" id="IPR001315">
    <property type="entry name" value="CARD"/>
</dbReference>
<dbReference type="InterPro" id="IPR004020">
    <property type="entry name" value="DAPIN"/>
</dbReference>
<evidence type="ECO:0000259" key="7">
    <source>
        <dbReference type="PROSITE" id="PS51830"/>
    </source>
</evidence>
<evidence type="ECO:0000259" key="6">
    <source>
        <dbReference type="PROSITE" id="PS50209"/>
    </source>
</evidence>
<keyword evidence="9" id="KW-1185">Reference proteome</keyword>
<dbReference type="SUPFAM" id="SSF47986">
    <property type="entry name" value="DEATH domain"/>
    <property type="match status" value="2"/>
</dbReference>
<name>A0AAN8DNB7_CHAGU</name>
<dbReference type="PROSITE" id="PS51830">
    <property type="entry name" value="FIIND"/>
    <property type="match status" value="1"/>
</dbReference>
<dbReference type="GO" id="GO:0005829">
    <property type="term" value="C:cytosol"/>
    <property type="evidence" value="ECO:0007669"/>
    <property type="project" value="UniProtKB-SubCell"/>
</dbReference>
<organism evidence="8 9">
    <name type="scientific">Champsocephalus gunnari</name>
    <name type="common">Mackerel icefish</name>
    <dbReference type="NCBI Taxonomy" id="52237"/>
    <lineage>
        <taxon>Eukaryota</taxon>
        <taxon>Metazoa</taxon>
        <taxon>Chordata</taxon>
        <taxon>Craniata</taxon>
        <taxon>Vertebrata</taxon>
        <taxon>Euteleostomi</taxon>
        <taxon>Actinopterygii</taxon>
        <taxon>Neopterygii</taxon>
        <taxon>Teleostei</taxon>
        <taxon>Neoteleostei</taxon>
        <taxon>Acanthomorphata</taxon>
        <taxon>Eupercaria</taxon>
        <taxon>Perciformes</taxon>
        <taxon>Notothenioidei</taxon>
        <taxon>Channichthyidae</taxon>
        <taxon>Champsocephalus</taxon>
    </lineage>
</organism>
<dbReference type="InterPro" id="IPR011029">
    <property type="entry name" value="DEATH-like_dom_sf"/>
</dbReference>
<reference evidence="8 9" key="1">
    <citation type="journal article" date="2023" name="Mol. Biol. Evol.">
        <title>Genomics of Secondarily Temperate Adaptation in the Only Non-Antarctic Icefish.</title>
        <authorList>
            <person name="Rivera-Colon A.G."/>
            <person name="Rayamajhi N."/>
            <person name="Minhas B.F."/>
            <person name="Madrigal G."/>
            <person name="Bilyk K.T."/>
            <person name="Yoon V."/>
            <person name="Hune M."/>
            <person name="Gregory S."/>
            <person name="Cheng C.H.C."/>
            <person name="Catchen J.M."/>
        </authorList>
    </citation>
    <scope>NUCLEOTIDE SEQUENCE [LARGE SCALE GENOMIC DNA]</scope>
    <source>
        <tissue evidence="8">White muscle</tissue>
    </source>
</reference>
<dbReference type="GO" id="GO:0006954">
    <property type="term" value="P:inflammatory response"/>
    <property type="evidence" value="ECO:0007669"/>
    <property type="project" value="UniProtKB-KW"/>
</dbReference>
<dbReference type="PROSITE" id="PS50209">
    <property type="entry name" value="CARD"/>
    <property type="match status" value="2"/>
</dbReference>
<evidence type="ECO:0000313" key="9">
    <source>
        <dbReference type="Proteomes" id="UP001331515"/>
    </source>
</evidence>
<evidence type="ECO:0000256" key="4">
    <source>
        <dbReference type="ARBA" id="ARBA00022859"/>
    </source>
</evidence>
<keyword evidence="2" id="KW-0963">Cytoplasm</keyword>
<feature type="domain" description="FIIND" evidence="7">
    <location>
        <begin position="200"/>
        <end position="476"/>
    </location>
</feature>
<evidence type="ECO:0000313" key="8">
    <source>
        <dbReference type="EMBL" id="KAK5925190.1"/>
    </source>
</evidence>
<evidence type="ECO:0000256" key="5">
    <source>
        <dbReference type="ARBA" id="ARBA00023198"/>
    </source>
</evidence>
<feature type="domain" description="CARD" evidence="6">
    <location>
        <begin position="79"/>
        <end position="146"/>
    </location>
</feature>
<dbReference type="Gene3D" id="1.10.533.10">
    <property type="entry name" value="Death Domain, Fas"/>
    <property type="match status" value="3"/>
</dbReference>
<dbReference type="AlphaFoldDB" id="A0AAN8DNB7"/>
<dbReference type="PANTHER" id="PTHR46985:SF4">
    <property type="entry name" value="CASPASE RECRUITMENT DOMAIN-CONTAINING PROTEIN 8"/>
    <property type="match status" value="1"/>
</dbReference>
<dbReference type="InterPro" id="IPR025307">
    <property type="entry name" value="FIIND_dom"/>
</dbReference>
<comment type="subcellular location">
    <subcellularLocation>
        <location evidence="1">Cytoplasm</location>
        <location evidence="1">Cytosol</location>
    </subcellularLocation>
</comment>
<comment type="caution">
    <text evidence="8">The sequence shown here is derived from an EMBL/GenBank/DDBJ whole genome shotgun (WGS) entry which is preliminary data.</text>
</comment>
<dbReference type="Pfam" id="PF00619">
    <property type="entry name" value="CARD"/>
    <property type="match status" value="2"/>
</dbReference>
<dbReference type="Pfam" id="PF23679">
    <property type="entry name" value="UPA-FIIND"/>
    <property type="match status" value="1"/>
</dbReference>
<keyword evidence="4" id="KW-0391">Immunity</keyword>
<dbReference type="EMBL" id="JAURVH010001520">
    <property type="protein sequence ID" value="KAK5925190.1"/>
    <property type="molecule type" value="Genomic_DNA"/>
</dbReference>
<gene>
    <name evidence="8" type="ORF">CgunFtcFv8_017735</name>
</gene>
<keyword evidence="5" id="KW-0395">Inflammatory response</keyword>
<evidence type="ECO:0000256" key="3">
    <source>
        <dbReference type="ARBA" id="ARBA00022588"/>
    </source>
</evidence>
<feature type="domain" description="CARD" evidence="6">
    <location>
        <begin position="473"/>
        <end position="545"/>
    </location>
</feature>
<evidence type="ECO:0000256" key="2">
    <source>
        <dbReference type="ARBA" id="ARBA00022490"/>
    </source>
</evidence>
<dbReference type="PANTHER" id="PTHR46985">
    <property type="entry name" value="NACHT, LRR AND PYD DOMAINS-CONTAINING PROTEIN 1"/>
    <property type="match status" value="1"/>
</dbReference>
<dbReference type="Proteomes" id="UP001331515">
    <property type="component" value="Unassembled WGS sequence"/>
</dbReference>
<dbReference type="SMART" id="SM01289">
    <property type="entry name" value="PYRIN"/>
    <property type="match status" value="1"/>
</dbReference>